<proteinExistence type="predicted"/>
<evidence type="ECO:0000313" key="3">
    <source>
        <dbReference type="Proteomes" id="UP000276133"/>
    </source>
</evidence>
<dbReference type="Proteomes" id="UP000276133">
    <property type="component" value="Unassembled WGS sequence"/>
</dbReference>
<feature type="region of interest" description="Disordered" evidence="1">
    <location>
        <begin position="108"/>
        <end position="168"/>
    </location>
</feature>
<comment type="caution">
    <text evidence="2">The sequence shown here is derived from an EMBL/GenBank/DDBJ whole genome shotgun (WGS) entry which is preliminary data.</text>
</comment>
<dbReference type="AlphaFoldDB" id="A0A3M7QY83"/>
<keyword evidence="3" id="KW-1185">Reference proteome</keyword>
<name>A0A3M7QY83_BRAPC</name>
<reference evidence="2 3" key="1">
    <citation type="journal article" date="2018" name="Sci. Rep.">
        <title>Genomic signatures of local adaptation to the degree of environmental predictability in rotifers.</title>
        <authorList>
            <person name="Franch-Gras L."/>
            <person name="Hahn C."/>
            <person name="Garcia-Roger E.M."/>
            <person name="Carmona M.J."/>
            <person name="Serra M."/>
            <person name="Gomez A."/>
        </authorList>
    </citation>
    <scope>NUCLEOTIDE SEQUENCE [LARGE SCALE GENOMIC DNA]</scope>
    <source>
        <strain evidence="2">HYR1</strain>
    </source>
</reference>
<evidence type="ECO:0000313" key="2">
    <source>
        <dbReference type="EMBL" id="RNA16286.1"/>
    </source>
</evidence>
<dbReference type="EMBL" id="REGN01004739">
    <property type="protein sequence ID" value="RNA16286.1"/>
    <property type="molecule type" value="Genomic_DNA"/>
</dbReference>
<organism evidence="2 3">
    <name type="scientific">Brachionus plicatilis</name>
    <name type="common">Marine rotifer</name>
    <name type="synonym">Brachionus muelleri</name>
    <dbReference type="NCBI Taxonomy" id="10195"/>
    <lineage>
        <taxon>Eukaryota</taxon>
        <taxon>Metazoa</taxon>
        <taxon>Spiralia</taxon>
        <taxon>Gnathifera</taxon>
        <taxon>Rotifera</taxon>
        <taxon>Eurotatoria</taxon>
        <taxon>Monogononta</taxon>
        <taxon>Pseudotrocha</taxon>
        <taxon>Ploima</taxon>
        <taxon>Brachionidae</taxon>
        <taxon>Brachionus</taxon>
    </lineage>
</organism>
<accession>A0A3M7QY83</accession>
<sequence length="168" mass="18612">MLEGVSYLSFSIERTAEFWITSNPLILVSERDLELQRSLISSIIEEKHLLSGFVICSAWCSVEIVISDSKVSSSSSADSAYHSNILINCSKSTFNSFIMSTNKSLTARQQSGAANQKRRENGTNQNAAIVSLTKKSGKRPSTVKRGPGRPPKIPKKEEEKEQMQELKT</sequence>
<protein>
    <submittedName>
        <fullName evidence="2">Uncharacterized protein</fullName>
    </submittedName>
</protein>
<feature type="compositionally biased region" description="Basic and acidic residues" evidence="1">
    <location>
        <begin position="154"/>
        <end position="168"/>
    </location>
</feature>
<evidence type="ECO:0000256" key="1">
    <source>
        <dbReference type="SAM" id="MobiDB-lite"/>
    </source>
</evidence>
<gene>
    <name evidence="2" type="ORF">BpHYR1_052434</name>
</gene>